<name>A0A8S1GTA7_9PELO</name>
<feature type="compositionally biased region" description="Pro residues" evidence="1">
    <location>
        <begin position="85"/>
        <end position="98"/>
    </location>
</feature>
<accession>A0A8S1GTA7</accession>
<keyword evidence="3" id="KW-1185">Reference proteome</keyword>
<dbReference type="EMBL" id="CAJGYM010000005">
    <property type="protein sequence ID" value="CAD6186877.1"/>
    <property type="molecule type" value="Genomic_DNA"/>
</dbReference>
<feature type="compositionally biased region" description="Basic residues" evidence="1">
    <location>
        <begin position="1"/>
        <end position="14"/>
    </location>
</feature>
<feature type="region of interest" description="Disordered" evidence="1">
    <location>
        <begin position="1"/>
        <end position="22"/>
    </location>
</feature>
<proteinExistence type="predicted"/>
<protein>
    <submittedName>
        <fullName evidence="2">Uncharacterized protein</fullName>
    </submittedName>
</protein>
<feature type="compositionally biased region" description="Polar residues" evidence="1">
    <location>
        <begin position="74"/>
        <end position="84"/>
    </location>
</feature>
<reference evidence="2" key="1">
    <citation type="submission" date="2020-10" db="EMBL/GenBank/DDBJ databases">
        <authorList>
            <person name="Kikuchi T."/>
        </authorList>
    </citation>
    <scope>NUCLEOTIDE SEQUENCE</scope>
    <source>
        <strain evidence="2">NKZ352</strain>
    </source>
</reference>
<dbReference type="Proteomes" id="UP000835052">
    <property type="component" value="Unassembled WGS sequence"/>
</dbReference>
<evidence type="ECO:0000256" key="1">
    <source>
        <dbReference type="SAM" id="MobiDB-lite"/>
    </source>
</evidence>
<evidence type="ECO:0000313" key="3">
    <source>
        <dbReference type="Proteomes" id="UP000835052"/>
    </source>
</evidence>
<gene>
    <name evidence="2" type="ORF">CAUJ_LOCUS2796</name>
</gene>
<feature type="region of interest" description="Disordered" evidence="1">
    <location>
        <begin position="38"/>
        <end position="107"/>
    </location>
</feature>
<dbReference type="AlphaFoldDB" id="A0A8S1GTA7"/>
<evidence type="ECO:0000313" key="2">
    <source>
        <dbReference type="EMBL" id="CAD6186877.1"/>
    </source>
</evidence>
<sequence length="107" mass="12151">MTDKKRQSKSRDKKSRSDLFGREVRCVSKDTELLYRAQETRKSLGTTARKKTISTRPMETIENTRKLTVKRTPSAHQTTGASNQPPAPVRSPDLPPTPDDLEKNQNK</sequence>
<organism evidence="2 3">
    <name type="scientific">Caenorhabditis auriculariae</name>
    <dbReference type="NCBI Taxonomy" id="2777116"/>
    <lineage>
        <taxon>Eukaryota</taxon>
        <taxon>Metazoa</taxon>
        <taxon>Ecdysozoa</taxon>
        <taxon>Nematoda</taxon>
        <taxon>Chromadorea</taxon>
        <taxon>Rhabditida</taxon>
        <taxon>Rhabditina</taxon>
        <taxon>Rhabditomorpha</taxon>
        <taxon>Rhabditoidea</taxon>
        <taxon>Rhabditidae</taxon>
        <taxon>Peloderinae</taxon>
        <taxon>Caenorhabditis</taxon>
    </lineage>
</organism>
<comment type="caution">
    <text evidence="2">The sequence shown here is derived from an EMBL/GenBank/DDBJ whole genome shotgun (WGS) entry which is preliminary data.</text>
</comment>